<dbReference type="SMART" id="SM00558">
    <property type="entry name" value="JmjC"/>
    <property type="match status" value="1"/>
</dbReference>
<dbReference type="OMA" id="PKLYWHY"/>
<dbReference type="SUPFAM" id="SSF51197">
    <property type="entry name" value="Clavaminate synthase-like"/>
    <property type="match status" value="1"/>
</dbReference>
<keyword evidence="3" id="KW-1185">Reference proteome</keyword>
<dbReference type="Gene3D" id="2.60.120.650">
    <property type="entry name" value="Cupin"/>
    <property type="match status" value="1"/>
</dbReference>
<name>F0ZEK3_DICPU</name>
<sequence length="222" mass="26289">MKFGEPFIIEGYMNSWPCFSKNDSNNRNWGNINYLKQIAGHRTVNIEIGKNYLDNNLSQKLITFNEFIEQFIENNNETIGYLAQTKLLDQIPELKKDIKIPEYCSEQPIVNAWFGPKNTITPLHFDPKNNFLCQVVGYKYIKLYHSKYSNYLYPNSSSKLYFNTSMVDIENPNYEKYQKFKEIEPNFLECVLRPGDILFIPKLYYHFVKSLSISFSLSFWWG</sequence>
<dbReference type="OrthoDB" id="47172at2759"/>
<dbReference type="EMBL" id="GL870994">
    <property type="protein sequence ID" value="EGC37660.1"/>
    <property type="molecule type" value="Genomic_DNA"/>
</dbReference>
<dbReference type="FunCoup" id="F0ZEK3">
    <property type="interactions" value="1"/>
</dbReference>
<dbReference type="PROSITE" id="PS51184">
    <property type="entry name" value="JMJC"/>
    <property type="match status" value="1"/>
</dbReference>
<dbReference type="InParanoid" id="F0ZEK3"/>
<organism evidence="2 3">
    <name type="scientific">Dictyostelium purpureum</name>
    <name type="common">Slime mold</name>
    <dbReference type="NCBI Taxonomy" id="5786"/>
    <lineage>
        <taxon>Eukaryota</taxon>
        <taxon>Amoebozoa</taxon>
        <taxon>Evosea</taxon>
        <taxon>Eumycetozoa</taxon>
        <taxon>Dictyostelia</taxon>
        <taxon>Dictyosteliales</taxon>
        <taxon>Dictyosteliaceae</taxon>
        <taxon>Dictyostelium</taxon>
    </lineage>
</organism>
<gene>
    <name evidence="2" type="ORF">DICPUDRAFT_91588</name>
</gene>
<dbReference type="AlphaFoldDB" id="F0ZEK3"/>
<dbReference type="STRING" id="5786.F0ZEK3"/>
<dbReference type="eggNOG" id="KOG2132">
    <property type="taxonomic scope" value="Eukaryota"/>
</dbReference>
<evidence type="ECO:0000313" key="3">
    <source>
        <dbReference type="Proteomes" id="UP000001064"/>
    </source>
</evidence>
<reference evidence="3" key="1">
    <citation type="journal article" date="2011" name="Genome Biol.">
        <title>Comparative genomics of the social amoebae Dictyostelium discoideum and Dictyostelium purpureum.</title>
        <authorList>
            <consortium name="US DOE Joint Genome Institute (JGI-PGF)"/>
            <person name="Sucgang R."/>
            <person name="Kuo A."/>
            <person name="Tian X."/>
            <person name="Salerno W."/>
            <person name="Parikh A."/>
            <person name="Feasley C.L."/>
            <person name="Dalin E."/>
            <person name="Tu H."/>
            <person name="Huang E."/>
            <person name="Barry K."/>
            <person name="Lindquist E."/>
            <person name="Shapiro H."/>
            <person name="Bruce D."/>
            <person name="Schmutz J."/>
            <person name="Salamov A."/>
            <person name="Fey P."/>
            <person name="Gaudet P."/>
            <person name="Anjard C."/>
            <person name="Babu M.M."/>
            <person name="Basu S."/>
            <person name="Bushmanova Y."/>
            <person name="van der Wel H."/>
            <person name="Katoh-Kurasawa M."/>
            <person name="Dinh C."/>
            <person name="Coutinho P.M."/>
            <person name="Saito T."/>
            <person name="Elias M."/>
            <person name="Schaap P."/>
            <person name="Kay R.R."/>
            <person name="Henrissat B."/>
            <person name="Eichinger L."/>
            <person name="Rivero F."/>
            <person name="Putnam N.H."/>
            <person name="West C.M."/>
            <person name="Loomis W.F."/>
            <person name="Chisholm R.L."/>
            <person name="Shaulsky G."/>
            <person name="Strassmann J.E."/>
            <person name="Queller D.C."/>
            <person name="Kuspa A."/>
            <person name="Grigoriev I.V."/>
        </authorList>
    </citation>
    <scope>NUCLEOTIDE SEQUENCE [LARGE SCALE GENOMIC DNA]</scope>
    <source>
        <strain evidence="3">QSDP1</strain>
    </source>
</reference>
<protein>
    <recommendedName>
        <fullName evidence="1">JmjC domain-containing protein</fullName>
    </recommendedName>
</protein>
<proteinExistence type="predicted"/>
<dbReference type="GO" id="GO:0016706">
    <property type="term" value="F:2-oxoglutarate-dependent dioxygenase activity"/>
    <property type="evidence" value="ECO:0000318"/>
    <property type="project" value="GO_Central"/>
</dbReference>
<accession>F0ZEK3</accession>
<evidence type="ECO:0000259" key="1">
    <source>
        <dbReference type="PROSITE" id="PS51184"/>
    </source>
</evidence>
<dbReference type="PANTHER" id="PTHR12461:SF105">
    <property type="entry name" value="HYPOXIA-INDUCIBLE FACTOR 1-ALPHA INHIBITOR"/>
    <property type="match status" value="1"/>
</dbReference>
<dbReference type="Proteomes" id="UP000001064">
    <property type="component" value="Unassembled WGS sequence"/>
</dbReference>
<dbReference type="FunFam" id="2.60.120.650:FF:000046">
    <property type="entry name" value="JmjC domain-containing protein D"/>
    <property type="match status" value="1"/>
</dbReference>
<dbReference type="RefSeq" id="XP_003285848.1">
    <property type="nucleotide sequence ID" value="XM_003285800.1"/>
</dbReference>
<dbReference type="VEuPathDB" id="AmoebaDB:DICPUDRAFT_91588"/>
<evidence type="ECO:0000313" key="2">
    <source>
        <dbReference type="EMBL" id="EGC37660.1"/>
    </source>
</evidence>
<dbReference type="KEGG" id="dpp:DICPUDRAFT_91588"/>
<feature type="domain" description="JmjC" evidence="1">
    <location>
        <begin position="89"/>
        <end position="222"/>
    </location>
</feature>
<dbReference type="InterPro" id="IPR041667">
    <property type="entry name" value="Cupin_8"/>
</dbReference>
<dbReference type="InterPro" id="IPR003347">
    <property type="entry name" value="JmjC_dom"/>
</dbReference>
<dbReference type="Pfam" id="PF13621">
    <property type="entry name" value="Cupin_8"/>
    <property type="match status" value="1"/>
</dbReference>
<dbReference type="GeneID" id="10499492"/>
<dbReference type="PANTHER" id="PTHR12461">
    <property type="entry name" value="HYPOXIA-INDUCIBLE FACTOR 1 ALPHA INHIBITOR-RELATED"/>
    <property type="match status" value="1"/>
</dbReference>